<evidence type="ECO:0000256" key="4">
    <source>
        <dbReference type="ARBA" id="ARBA00022691"/>
    </source>
</evidence>
<evidence type="ECO:0000313" key="9">
    <source>
        <dbReference type="EMBL" id="TFC24093.1"/>
    </source>
</evidence>
<comment type="similarity">
    <text evidence="1">Belongs to the eukaryotic/archaeal PrmC-related family.</text>
</comment>
<gene>
    <name evidence="9" type="ORF">E3O46_00125</name>
</gene>
<dbReference type="PANTHER" id="PTHR45875:SF1">
    <property type="entry name" value="METHYLTRANSFERASE N6AMT1"/>
    <property type="match status" value="1"/>
</dbReference>
<dbReference type="Proteomes" id="UP000297604">
    <property type="component" value="Unassembled WGS sequence"/>
</dbReference>
<feature type="domain" description="DUF7059" evidence="7">
    <location>
        <begin position="11"/>
        <end position="97"/>
    </location>
</feature>
<dbReference type="CDD" id="cd02440">
    <property type="entry name" value="AdoMet_MTases"/>
    <property type="match status" value="1"/>
</dbReference>
<organism evidence="9 10">
    <name type="scientific">Cryobacterium glucosi</name>
    <dbReference type="NCBI Taxonomy" id="1259175"/>
    <lineage>
        <taxon>Bacteria</taxon>
        <taxon>Bacillati</taxon>
        <taxon>Actinomycetota</taxon>
        <taxon>Actinomycetes</taxon>
        <taxon>Micrococcales</taxon>
        <taxon>Microbacteriaceae</taxon>
        <taxon>Cryobacterium</taxon>
    </lineage>
</organism>
<protein>
    <submittedName>
        <fullName evidence="9">Methyltransferase domain-containing protein</fullName>
    </submittedName>
</protein>
<keyword evidence="4" id="KW-0949">S-adenosyl-L-methionine</keyword>
<comment type="caution">
    <text evidence="9">The sequence shown here is derived from an EMBL/GenBank/DDBJ whole genome shotgun (WGS) entry which is preliminary data.</text>
</comment>
<evidence type="ECO:0000256" key="1">
    <source>
        <dbReference type="ARBA" id="ARBA00006149"/>
    </source>
</evidence>
<dbReference type="InterPro" id="IPR002052">
    <property type="entry name" value="DNA_methylase_N6_adenine_CS"/>
</dbReference>
<sequence>MPLLRADLETAHYSVATLSGLWGPEADAALRRNQRVPALRALAALRARLGREEPSAILAQLFVLGLPVTRGALSAALPSLGTAGAVALGLVARVGEDDEPGTEPGAEPGADENTLLRPLVELRPYSFVDAHGAGSWWIASDLGELVLGHALGESHVLGVGGASLTLSGLLLPNPVDTALDLGTGCGIQALHASRHARRVVATDISERALELAALNAALNGVTNIEFRLGSLFEPVAGERFDHIISNPPFVITPRAEGVPSYEYRDGGLVGDALVESVVRGAAEHLTPTGVAQLLGNWEYRAGQDAFDRLADWLTPAAASVDANQIDGDFAEKTPGKPSSDPAEGESPSNSSGPAPALDAWIIEREVQSPELYAETWIRDGGTRPGTADFDRLYDAWLDDFAARGVTQVGFGYLLLRRPDTARPAAVPRLRRLERLHGGLGHNPDGIGSHLAACLAAHDWHAALPDDDLVYATLTVASDVTEERHFWPGQEDPTLLTLHQGSGFGRSVSLDTALAALVGACDGELAVGAIAGALAELLEVSERDLTAELLPRVRELLDDGFLLPPELLA</sequence>
<evidence type="ECO:0000259" key="7">
    <source>
        <dbReference type="Pfam" id="PF23186"/>
    </source>
</evidence>
<feature type="domain" description="DUF7782" evidence="8">
    <location>
        <begin position="455"/>
        <end position="563"/>
    </location>
</feature>
<feature type="region of interest" description="Disordered" evidence="5">
    <location>
        <begin position="323"/>
        <end position="355"/>
    </location>
</feature>
<dbReference type="InterPro" id="IPR007848">
    <property type="entry name" value="Small_mtfrase_dom"/>
</dbReference>
<reference evidence="9 10" key="1">
    <citation type="submission" date="2019-03" db="EMBL/GenBank/DDBJ databases">
        <title>Genomics of glacier-inhabiting Cryobacterium strains.</title>
        <authorList>
            <person name="Liu Q."/>
            <person name="Xin Y.-H."/>
        </authorList>
    </citation>
    <scope>NUCLEOTIDE SEQUENCE [LARGE SCALE GENOMIC DNA]</scope>
    <source>
        <strain evidence="9 10">MDB1-5</strain>
    </source>
</reference>
<dbReference type="PROSITE" id="PS00092">
    <property type="entry name" value="N6_MTASE"/>
    <property type="match status" value="1"/>
</dbReference>
<dbReference type="EMBL" id="SOFS01000001">
    <property type="protein sequence ID" value="TFC24093.1"/>
    <property type="molecule type" value="Genomic_DNA"/>
</dbReference>
<dbReference type="SUPFAM" id="SSF53335">
    <property type="entry name" value="S-adenosyl-L-methionine-dependent methyltransferases"/>
    <property type="match status" value="1"/>
</dbReference>
<dbReference type="Gene3D" id="3.40.50.150">
    <property type="entry name" value="Vaccinia Virus protein VP39"/>
    <property type="match status" value="1"/>
</dbReference>
<dbReference type="PANTHER" id="PTHR45875">
    <property type="entry name" value="METHYLTRANSFERASE N6AMT1"/>
    <property type="match status" value="1"/>
</dbReference>
<dbReference type="Pfam" id="PF23186">
    <property type="entry name" value="DUF7059"/>
    <property type="match status" value="1"/>
</dbReference>
<dbReference type="InterPro" id="IPR056684">
    <property type="entry name" value="DUF7782"/>
</dbReference>
<dbReference type="InterPro" id="IPR029063">
    <property type="entry name" value="SAM-dependent_MTases_sf"/>
</dbReference>
<dbReference type="InterPro" id="IPR052190">
    <property type="entry name" value="Euk-Arch_PrmC-MTase"/>
</dbReference>
<proteinExistence type="inferred from homology"/>
<evidence type="ECO:0000256" key="2">
    <source>
        <dbReference type="ARBA" id="ARBA00022603"/>
    </source>
</evidence>
<dbReference type="GO" id="GO:0008168">
    <property type="term" value="F:methyltransferase activity"/>
    <property type="evidence" value="ECO:0007669"/>
    <property type="project" value="UniProtKB-KW"/>
</dbReference>
<dbReference type="GO" id="GO:0032259">
    <property type="term" value="P:methylation"/>
    <property type="evidence" value="ECO:0007669"/>
    <property type="project" value="UniProtKB-KW"/>
</dbReference>
<dbReference type="Pfam" id="PF05175">
    <property type="entry name" value="MTS"/>
    <property type="match status" value="1"/>
</dbReference>
<evidence type="ECO:0000256" key="5">
    <source>
        <dbReference type="SAM" id="MobiDB-lite"/>
    </source>
</evidence>
<dbReference type="InterPro" id="IPR055487">
    <property type="entry name" value="DUF7059"/>
</dbReference>
<evidence type="ECO:0000259" key="8">
    <source>
        <dbReference type="Pfam" id="PF25004"/>
    </source>
</evidence>
<keyword evidence="10" id="KW-1185">Reference proteome</keyword>
<evidence type="ECO:0000259" key="6">
    <source>
        <dbReference type="Pfam" id="PF05175"/>
    </source>
</evidence>
<dbReference type="Pfam" id="PF25004">
    <property type="entry name" value="DUF7782"/>
    <property type="match status" value="1"/>
</dbReference>
<accession>A0ABY2IVX2</accession>
<evidence type="ECO:0000313" key="10">
    <source>
        <dbReference type="Proteomes" id="UP000297604"/>
    </source>
</evidence>
<keyword evidence="3" id="KW-0808">Transferase</keyword>
<keyword evidence="2 9" id="KW-0489">Methyltransferase</keyword>
<evidence type="ECO:0000256" key="3">
    <source>
        <dbReference type="ARBA" id="ARBA00022679"/>
    </source>
</evidence>
<feature type="domain" description="Methyltransferase small" evidence="6">
    <location>
        <begin position="174"/>
        <end position="290"/>
    </location>
</feature>
<name>A0ABY2IVX2_9MICO</name>